<comment type="pathway">
    <text evidence="9">Isoprenoid biosynthesis; isopentenyl diphosphate biosynthesis via DXP pathway; isopentenyl diphosphate from 1-deoxy-D-xylulose 5-phosphate: step 3/6.</text>
</comment>
<evidence type="ECO:0000259" key="10">
    <source>
        <dbReference type="Pfam" id="PF00288"/>
    </source>
</evidence>
<evidence type="ECO:0000256" key="8">
    <source>
        <dbReference type="ARBA" id="ARBA00032554"/>
    </source>
</evidence>
<evidence type="ECO:0000256" key="3">
    <source>
        <dbReference type="ARBA" id="ARBA00017473"/>
    </source>
</evidence>
<reference evidence="12 13" key="1">
    <citation type="submission" date="2020-07" db="EMBL/GenBank/DDBJ databases">
        <title>non toxigenic Corynebacterium sp. nov from a clinical source.</title>
        <authorList>
            <person name="Bernier A.-M."/>
            <person name="Bernard K."/>
        </authorList>
    </citation>
    <scope>NUCLEOTIDE SEQUENCE [LARGE SCALE GENOMIC DNA]</scope>
    <source>
        <strain evidence="13">NML 93-0612</strain>
    </source>
</reference>
<keyword evidence="9" id="KW-0414">Isoprene biosynthesis</keyword>
<feature type="active site" evidence="9">
    <location>
        <position position="138"/>
    </location>
</feature>
<comment type="similarity">
    <text evidence="1 9">Belongs to the GHMP kinase family. IspE subfamily.</text>
</comment>
<keyword evidence="4 9" id="KW-0808">Transferase</keyword>
<dbReference type="InterPro" id="IPR013750">
    <property type="entry name" value="GHMP_kinase_C_dom"/>
</dbReference>
<dbReference type="GO" id="GO:0016114">
    <property type="term" value="P:terpenoid biosynthetic process"/>
    <property type="evidence" value="ECO:0007669"/>
    <property type="project" value="UniProtKB-UniRule"/>
</dbReference>
<comment type="catalytic activity">
    <reaction evidence="9">
        <text>4-CDP-2-C-methyl-D-erythritol + ATP = 4-CDP-2-C-methyl-D-erythritol 2-phosphate + ADP + H(+)</text>
        <dbReference type="Rhea" id="RHEA:18437"/>
        <dbReference type="ChEBI" id="CHEBI:15378"/>
        <dbReference type="ChEBI" id="CHEBI:30616"/>
        <dbReference type="ChEBI" id="CHEBI:57823"/>
        <dbReference type="ChEBI" id="CHEBI:57919"/>
        <dbReference type="ChEBI" id="CHEBI:456216"/>
        <dbReference type="EC" id="2.7.1.148"/>
    </reaction>
</comment>
<dbReference type="NCBIfam" id="TIGR00154">
    <property type="entry name" value="ispE"/>
    <property type="match status" value="1"/>
</dbReference>
<dbReference type="InterPro" id="IPR006204">
    <property type="entry name" value="GHMP_kinase_N_dom"/>
</dbReference>
<dbReference type="NCBIfam" id="NF002870">
    <property type="entry name" value="PRK03188.1"/>
    <property type="match status" value="1"/>
</dbReference>
<feature type="active site" evidence="9">
    <location>
        <position position="9"/>
    </location>
</feature>
<dbReference type="PIRSF" id="PIRSF010376">
    <property type="entry name" value="IspE"/>
    <property type="match status" value="1"/>
</dbReference>
<dbReference type="InterPro" id="IPR004424">
    <property type="entry name" value="IspE"/>
</dbReference>
<dbReference type="SUPFAM" id="SSF54211">
    <property type="entry name" value="Ribosomal protein S5 domain 2-like"/>
    <property type="match status" value="1"/>
</dbReference>
<evidence type="ECO:0000256" key="2">
    <source>
        <dbReference type="ARBA" id="ARBA00012052"/>
    </source>
</evidence>
<evidence type="ECO:0000313" key="12">
    <source>
        <dbReference type="EMBL" id="QMV85767.1"/>
    </source>
</evidence>
<dbReference type="RefSeq" id="WP_182386587.1">
    <property type="nucleotide sequence ID" value="NZ_CP059833.1"/>
</dbReference>
<feature type="domain" description="GHMP kinase C-terminal" evidence="11">
    <location>
        <begin position="206"/>
        <end position="280"/>
    </location>
</feature>
<dbReference type="InterPro" id="IPR014721">
    <property type="entry name" value="Ribsml_uS5_D2-typ_fold_subgr"/>
</dbReference>
<dbReference type="AlphaFoldDB" id="A0A7G5FGM6"/>
<evidence type="ECO:0000259" key="11">
    <source>
        <dbReference type="Pfam" id="PF08544"/>
    </source>
</evidence>
<evidence type="ECO:0000256" key="6">
    <source>
        <dbReference type="ARBA" id="ARBA00022777"/>
    </source>
</evidence>
<dbReference type="InterPro" id="IPR036554">
    <property type="entry name" value="GHMP_kinase_C_sf"/>
</dbReference>
<dbReference type="GO" id="GO:0050515">
    <property type="term" value="F:4-(cytidine 5'-diphospho)-2-C-methyl-D-erythritol kinase activity"/>
    <property type="evidence" value="ECO:0007669"/>
    <property type="project" value="UniProtKB-UniRule"/>
</dbReference>
<dbReference type="PANTHER" id="PTHR43527">
    <property type="entry name" value="4-DIPHOSPHOCYTIDYL-2-C-METHYL-D-ERYTHRITOL KINASE, CHLOROPLASTIC"/>
    <property type="match status" value="1"/>
</dbReference>
<dbReference type="UniPathway" id="UPA00056">
    <property type="reaction ID" value="UER00094"/>
</dbReference>
<dbReference type="GO" id="GO:0019288">
    <property type="term" value="P:isopentenyl diphosphate biosynthetic process, methylerythritol 4-phosphate pathway"/>
    <property type="evidence" value="ECO:0007669"/>
    <property type="project" value="UniProtKB-UniRule"/>
</dbReference>
<dbReference type="Gene3D" id="3.30.230.10">
    <property type="match status" value="1"/>
</dbReference>
<evidence type="ECO:0000256" key="4">
    <source>
        <dbReference type="ARBA" id="ARBA00022679"/>
    </source>
</evidence>
<sequence length="299" mass="30692">MITAYAHSKVNLYLGVGDAREDGYHELETVFQSLSLKDRLEITPVAGDPGTVQSFNVTGLGAASVPTTPDNLVWRAIDLMATRAQLPAVDVHLHKGIPTAGGMAGGSADAAAALRAMNTYAGLEEAELLDIAAQLGSDVPFTLLGGTMLGTGRGENLVPVLSRGSYHWALAFNSAGLSTPKVFHTLDAMRDAKPDMPRATGSNELAAALLTGDPKQVAPHLANDLQAPALSLMPALRKTIHSGEQAGALRGIVSGSGPTVAFLCESAEHAAEVADYVLDAGVATATTVAQGPAAGAHVD</sequence>
<feature type="domain" description="GHMP kinase N-terminal" evidence="10">
    <location>
        <begin position="71"/>
        <end position="146"/>
    </location>
</feature>
<name>A0A7G5FGM6_9CORY</name>
<protein>
    <recommendedName>
        <fullName evidence="3 9">4-diphosphocytidyl-2-C-methyl-D-erythritol kinase</fullName>
        <shortName evidence="9">CMK</shortName>
        <ecNumber evidence="2 9">2.7.1.148</ecNumber>
    </recommendedName>
    <alternativeName>
        <fullName evidence="8 9">4-(cytidine-5'-diphospho)-2-C-methyl-D-erythritol kinase</fullName>
    </alternativeName>
</protein>
<evidence type="ECO:0000313" key="13">
    <source>
        <dbReference type="Proteomes" id="UP000515570"/>
    </source>
</evidence>
<organism evidence="12 13">
    <name type="scientific">Corynebacterium hindlerae</name>
    <dbReference type="NCBI Taxonomy" id="699041"/>
    <lineage>
        <taxon>Bacteria</taxon>
        <taxon>Bacillati</taxon>
        <taxon>Actinomycetota</taxon>
        <taxon>Actinomycetes</taxon>
        <taxon>Mycobacteriales</taxon>
        <taxon>Corynebacteriaceae</taxon>
        <taxon>Corynebacterium</taxon>
    </lineage>
</organism>
<dbReference type="SUPFAM" id="SSF55060">
    <property type="entry name" value="GHMP Kinase, C-terminal domain"/>
    <property type="match status" value="1"/>
</dbReference>
<dbReference type="Pfam" id="PF08544">
    <property type="entry name" value="GHMP_kinases_C"/>
    <property type="match status" value="1"/>
</dbReference>
<gene>
    <name evidence="9" type="primary">ispE</name>
    <name evidence="12" type="ORF">HW450_03260</name>
</gene>
<dbReference type="Proteomes" id="UP000515570">
    <property type="component" value="Chromosome"/>
</dbReference>
<dbReference type="GO" id="GO:0005524">
    <property type="term" value="F:ATP binding"/>
    <property type="evidence" value="ECO:0007669"/>
    <property type="project" value="UniProtKB-UniRule"/>
</dbReference>
<evidence type="ECO:0000256" key="5">
    <source>
        <dbReference type="ARBA" id="ARBA00022741"/>
    </source>
</evidence>
<evidence type="ECO:0000256" key="7">
    <source>
        <dbReference type="ARBA" id="ARBA00022840"/>
    </source>
</evidence>
<dbReference type="HAMAP" id="MF_00061">
    <property type="entry name" value="IspE"/>
    <property type="match status" value="1"/>
</dbReference>
<evidence type="ECO:0000256" key="9">
    <source>
        <dbReference type="HAMAP-Rule" id="MF_00061"/>
    </source>
</evidence>
<feature type="binding site" evidence="9">
    <location>
        <begin position="98"/>
        <end position="108"/>
    </location>
    <ligand>
        <name>ATP</name>
        <dbReference type="ChEBI" id="CHEBI:30616"/>
    </ligand>
</feature>
<dbReference type="EC" id="2.7.1.148" evidence="2 9"/>
<accession>A0A7G5FGM6</accession>
<dbReference type="InterPro" id="IPR020568">
    <property type="entry name" value="Ribosomal_Su5_D2-typ_SF"/>
</dbReference>
<evidence type="ECO:0000256" key="1">
    <source>
        <dbReference type="ARBA" id="ARBA00009684"/>
    </source>
</evidence>
<keyword evidence="6 9" id="KW-0418">Kinase</keyword>
<dbReference type="PANTHER" id="PTHR43527:SF2">
    <property type="entry name" value="4-DIPHOSPHOCYTIDYL-2-C-METHYL-D-ERYTHRITOL KINASE, CHLOROPLASTIC"/>
    <property type="match status" value="1"/>
</dbReference>
<keyword evidence="13" id="KW-1185">Reference proteome</keyword>
<keyword evidence="7 9" id="KW-0067">ATP-binding</keyword>
<dbReference type="Gene3D" id="3.30.70.890">
    <property type="entry name" value="GHMP kinase, C-terminal domain"/>
    <property type="match status" value="1"/>
</dbReference>
<comment type="function">
    <text evidence="9">Catalyzes the phosphorylation of the position 2 hydroxy group of 4-diphosphocytidyl-2C-methyl-D-erythritol.</text>
</comment>
<dbReference type="EMBL" id="CP059833">
    <property type="protein sequence ID" value="QMV85767.1"/>
    <property type="molecule type" value="Genomic_DNA"/>
</dbReference>
<dbReference type="Pfam" id="PF00288">
    <property type="entry name" value="GHMP_kinases_N"/>
    <property type="match status" value="1"/>
</dbReference>
<proteinExistence type="inferred from homology"/>
<keyword evidence="5 9" id="KW-0547">Nucleotide-binding</keyword>